<dbReference type="Proteomes" id="UP000578352">
    <property type="component" value="Unassembled WGS sequence"/>
</dbReference>
<reference evidence="1 2" key="1">
    <citation type="submission" date="2020-07" db="EMBL/GenBank/DDBJ databases">
        <title>Sequencing the genomes of 1000 actinobacteria strains.</title>
        <authorList>
            <person name="Klenk H.-P."/>
        </authorList>
    </citation>
    <scope>NUCLEOTIDE SEQUENCE [LARGE SCALE GENOMIC DNA]</scope>
    <source>
        <strain evidence="1 2">DSM 15165</strain>
    </source>
</reference>
<accession>A0A853CZZ4</accession>
<dbReference type="EMBL" id="JACCFL010000001">
    <property type="protein sequence ID" value="NYJ24360.1"/>
    <property type="molecule type" value="Genomic_DNA"/>
</dbReference>
<organism evidence="1 2">
    <name type="scientific">Leifsonia shinshuensis</name>
    <dbReference type="NCBI Taxonomy" id="150026"/>
    <lineage>
        <taxon>Bacteria</taxon>
        <taxon>Bacillati</taxon>
        <taxon>Actinomycetota</taxon>
        <taxon>Actinomycetes</taxon>
        <taxon>Micrococcales</taxon>
        <taxon>Microbacteriaceae</taxon>
        <taxon>Leifsonia</taxon>
    </lineage>
</organism>
<evidence type="ECO:0000313" key="1">
    <source>
        <dbReference type="EMBL" id="NYJ24360.1"/>
    </source>
</evidence>
<comment type="caution">
    <text evidence="1">The sequence shown here is derived from an EMBL/GenBank/DDBJ whole genome shotgun (WGS) entry which is preliminary data.</text>
</comment>
<dbReference type="RefSeq" id="WP_179606439.1">
    <property type="nucleotide sequence ID" value="NZ_BAABEH010000001.1"/>
</dbReference>
<dbReference type="AlphaFoldDB" id="A0A853CZZ4"/>
<sequence length="166" mass="17803">MAIEHDYFGVIDETASGGLAWNDTVELADQTVEVELRADDEQAVGEYALDAAAALIQALEGFDARARDALVAELSSRQSATSSYIDEHVDKLGESLLDLLVYNSGDIAIDVLRSLQLLTVAIQADQAGEDEVFATFDYSISPDETDAILTVSFDVRGDVVAVETQG</sequence>
<evidence type="ECO:0000313" key="2">
    <source>
        <dbReference type="Proteomes" id="UP000578352"/>
    </source>
</evidence>
<gene>
    <name evidence="1" type="ORF">HNR13_002647</name>
</gene>
<evidence type="ECO:0008006" key="3">
    <source>
        <dbReference type="Google" id="ProtNLM"/>
    </source>
</evidence>
<protein>
    <recommendedName>
        <fullName evidence="3">DUF2004 domain-containing protein</fullName>
    </recommendedName>
</protein>
<name>A0A853CZZ4_9MICO</name>
<proteinExistence type="predicted"/>